<keyword evidence="7" id="KW-1185">Reference proteome</keyword>
<accession>A0AA88XSD2</accession>
<evidence type="ECO:0000256" key="3">
    <source>
        <dbReference type="ARBA" id="ARBA00022837"/>
    </source>
</evidence>
<dbReference type="PROSITE" id="PS50222">
    <property type="entry name" value="EF_HAND_2"/>
    <property type="match status" value="4"/>
</dbReference>
<evidence type="ECO:0000256" key="1">
    <source>
        <dbReference type="ARBA" id="ARBA00022723"/>
    </source>
</evidence>
<dbReference type="Proteomes" id="UP001186944">
    <property type="component" value="Unassembled WGS sequence"/>
</dbReference>
<feature type="domain" description="EF-hand" evidence="5">
    <location>
        <begin position="58"/>
        <end position="93"/>
    </location>
</feature>
<dbReference type="GO" id="GO:0005509">
    <property type="term" value="F:calcium ion binding"/>
    <property type="evidence" value="ECO:0007669"/>
    <property type="project" value="InterPro"/>
</dbReference>
<dbReference type="InterPro" id="IPR018247">
    <property type="entry name" value="EF_Hand_1_Ca_BS"/>
</dbReference>
<gene>
    <name evidence="6" type="ORF">FSP39_016091</name>
</gene>
<dbReference type="PANTHER" id="PTHR34524">
    <property type="entry name" value="CALCYPHOSIN"/>
    <property type="match status" value="1"/>
</dbReference>
<dbReference type="EMBL" id="VSWD01000010">
    <property type="protein sequence ID" value="KAK3090965.1"/>
    <property type="molecule type" value="Genomic_DNA"/>
</dbReference>
<keyword evidence="2" id="KW-0677">Repeat</keyword>
<feature type="domain" description="EF-hand" evidence="5">
    <location>
        <begin position="221"/>
        <end position="256"/>
    </location>
</feature>
<evidence type="ECO:0000313" key="7">
    <source>
        <dbReference type="Proteomes" id="UP001186944"/>
    </source>
</evidence>
<feature type="compositionally biased region" description="Polar residues" evidence="4">
    <location>
        <begin position="429"/>
        <end position="500"/>
    </location>
</feature>
<evidence type="ECO:0000313" key="6">
    <source>
        <dbReference type="EMBL" id="KAK3090965.1"/>
    </source>
</evidence>
<dbReference type="InterPro" id="IPR051581">
    <property type="entry name" value="Ca-bind"/>
</dbReference>
<evidence type="ECO:0000256" key="2">
    <source>
        <dbReference type="ARBA" id="ARBA00022737"/>
    </source>
</evidence>
<evidence type="ECO:0000259" key="5">
    <source>
        <dbReference type="PROSITE" id="PS50222"/>
    </source>
</evidence>
<dbReference type="InterPro" id="IPR002048">
    <property type="entry name" value="EF_hand_dom"/>
</dbReference>
<dbReference type="SMART" id="SM00054">
    <property type="entry name" value="EFh"/>
    <property type="match status" value="5"/>
</dbReference>
<keyword evidence="1" id="KW-0479">Metal-binding</keyword>
<evidence type="ECO:0000256" key="4">
    <source>
        <dbReference type="SAM" id="MobiDB-lite"/>
    </source>
</evidence>
<dbReference type="PANTHER" id="PTHR34524:SF6">
    <property type="entry name" value="CALCYPHOSINE LIKE"/>
    <property type="match status" value="1"/>
</dbReference>
<dbReference type="Gene3D" id="1.10.238.10">
    <property type="entry name" value="EF-hand"/>
    <property type="match status" value="3"/>
</dbReference>
<dbReference type="Pfam" id="PF13499">
    <property type="entry name" value="EF-hand_7"/>
    <property type="match status" value="2"/>
</dbReference>
<dbReference type="SUPFAM" id="SSF47473">
    <property type="entry name" value="EF-hand"/>
    <property type="match status" value="2"/>
</dbReference>
<protein>
    <recommendedName>
        <fullName evidence="5">EF-hand domain-containing protein</fullName>
    </recommendedName>
</protein>
<organism evidence="6 7">
    <name type="scientific">Pinctada imbricata</name>
    <name type="common">Atlantic pearl-oyster</name>
    <name type="synonym">Pinctada martensii</name>
    <dbReference type="NCBI Taxonomy" id="66713"/>
    <lineage>
        <taxon>Eukaryota</taxon>
        <taxon>Metazoa</taxon>
        <taxon>Spiralia</taxon>
        <taxon>Lophotrochozoa</taxon>
        <taxon>Mollusca</taxon>
        <taxon>Bivalvia</taxon>
        <taxon>Autobranchia</taxon>
        <taxon>Pteriomorphia</taxon>
        <taxon>Pterioida</taxon>
        <taxon>Pterioidea</taxon>
        <taxon>Pteriidae</taxon>
        <taxon>Pinctada</taxon>
    </lineage>
</organism>
<feature type="domain" description="EF-hand" evidence="5">
    <location>
        <begin position="185"/>
        <end position="220"/>
    </location>
</feature>
<dbReference type="PROSITE" id="PS00018">
    <property type="entry name" value="EF_HAND_1"/>
    <property type="match status" value="3"/>
</dbReference>
<feature type="compositionally biased region" description="Polar residues" evidence="4">
    <location>
        <begin position="329"/>
        <end position="361"/>
    </location>
</feature>
<sequence length="506" mass="58596">MGETVQTLICALRDQVLVRGCGSIKGLGLVFKRLDIDFSRRIVYPELRQGLQEYGIRMSENYLRMLFQALDKDSSGGIDFLEFMKALRPPLSDCRANVINEAFDKLDLNNDQILNVDDVKVWRKDVEERAQEMFEILREKCIARGTGGIKQLAVVFRKMDVDFSHRLTIEELARGVHMYGLQDEIDEHDIKILFWSFDMDEDKTIDFQEFMVKLRPPMSDNRILVINEAYDKLDHNKDGCLTTDDIKVVCAENAKRHPKFQSGEWTEDQVCQNFLDGFDTPDDPDGIVTRDEFMNYYAVVSSMYDDDQYFDLMMRNVYGLPPKEKRRTNSNITPENRWTNSNITPENKCTNSNITPENKWTNSNITPENKCTNSNITPENRWTNSNITPENKCTNSNITPENKCTNSNITPQNKWTNSNITPENRLKNSDITPENKWTNSDITPENKCTNSDITPENRWINSSITPQNNWTSSNIKPQNKWTNSNITPENKWTKSNITPKNKNKES</sequence>
<feature type="region of interest" description="Disordered" evidence="4">
    <location>
        <begin position="325"/>
        <end position="361"/>
    </location>
</feature>
<keyword evidence="3" id="KW-0106">Calcium</keyword>
<dbReference type="AlphaFoldDB" id="A0AA88XSD2"/>
<reference evidence="6" key="1">
    <citation type="submission" date="2019-08" db="EMBL/GenBank/DDBJ databases">
        <title>The improved chromosome-level genome for the pearl oyster Pinctada fucata martensii using PacBio sequencing and Hi-C.</title>
        <authorList>
            <person name="Zheng Z."/>
        </authorList>
    </citation>
    <scope>NUCLEOTIDE SEQUENCE</scope>
    <source>
        <strain evidence="6">ZZ-2019</strain>
        <tissue evidence="6">Adductor muscle</tissue>
    </source>
</reference>
<proteinExistence type="predicted"/>
<feature type="region of interest" description="Disordered" evidence="4">
    <location>
        <begin position="404"/>
        <end position="506"/>
    </location>
</feature>
<comment type="caution">
    <text evidence="6">The sequence shown here is derived from an EMBL/GenBank/DDBJ whole genome shotgun (WGS) entry which is preliminary data.</text>
</comment>
<feature type="compositionally biased region" description="Polar residues" evidence="4">
    <location>
        <begin position="404"/>
        <end position="422"/>
    </location>
</feature>
<feature type="domain" description="EF-hand" evidence="5">
    <location>
        <begin position="147"/>
        <end position="182"/>
    </location>
</feature>
<dbReference type="InterPro" id="IPR011992">
    <property type="entry name" value="EF-hand-dom_pair"/>
</dbReference>
<name>A0AA88XSD2_PINIB</name>